<keyword evidence="2" id="KW-1185">Reference proteome</keyword>
<dbReference type="Proteomes" id="UP001354227">
    <property type="component" value="Unassembled WGS sequence"/>
</dbReference>
<evidence type="ECO:0000313" key="2">
    <source>
        <dbReference type="Proteomes" id="UP001354227"/>
    </source>
</evidence>
<gene>
    <name evidence="1" type="ORF">V0R62_17925</name>
</gene>
<proteinExistence type="predicted"/>
<organism evidence="1 2">
    <name type="scientific">Pseudomonas carassii</name>
    <dbReference type="NCBI Taxonomy" id="3115855"/>
    <lineage>
        <taxon>Bacteria</taxon>
        <taxon>Pseudomonadati</taxon>
        <taxon>Pseudomonadota</taxon>
        <taxon>Gammaproteobacteria</taxon>
        <taxon>Pseudomonadales</taxon>
        <taxon>Pseudomonadaceae</taxon>
        <taxon>Pseudomonas</taxon>
    </lineage>
</organism>
<sequence>MTMNQSVFDDLWSGERSVCFFVHSGRCYWVVDEKYNFSLDAEKDYRAYLEEGDITQEQYEQSCKNFRGGILKMTAENFPQYLDDSSEKILSSCDLKNFIGADREIFERVENYFLTGEGLTPDLFRQANIIHSRLPRFYINFDRKIFMHMDDVRVHESLAYPDWVAQCFDFSFLIPARERYWVVGGNDYWKLRFV</sequence>
<protein>
    <submittedName>
        <fullName evidence="1">Uncharacterized protein</fullName>
    </submittedName>
</protein>
<evidence type="ECO:0000313" key="1">
    <source>
        <dbReference type="EMBL" id="MEE1889546.1"/>
    </source>
</evidence>
<reference evidence="1" key="1">
    <citation type="submission" date="2024-01" db="EMBL/GenBank/DDBJ databases">
        <title>Unpublished Manusciprt.</title>
        <authorList>
            <person name="Duman M."/>
            <person name="Valdes E.G."/>
            <person name="Ajmi N."/>
            <person name="Altun S."/>
            <person name="Saticioglu I.B."/>
        </authorList>
    </citation>
    <scope>NUCLEOTIDE SEQUENCE</scope>
    <source>
        <strain evidence="1">137P</strain>
    </source>
</reference>
<dbReference type="EMBL" id="JAZDCT010000024">
    <property type="protein sequence ID" value="MEE1889546.1"/>
    <property type="molecule type" value="Genomic_DNA"/>
</dbReference>
<comment type="caution">
    <text evidence="1">The sequence shown here is derived from an EMBL/GenBank/DDBJ whole genome shotgun (WGS) entry which is preliminary data.</text>
</comment>
<name>A0ABU7HFY2_9PSED</name>
<accession>A0ABU7HFY2</accession>
<dbReference type="RefSeq" id="WP_330104694.1">
    <property type="nucleotide sequence ID" value="NZ_JAZDCT010000024.1"/>
</dbReference>